<dbReference type="InterPro" id="IPR014729">
    <property type="entry name" value="Rossmann-like_a/b/a_fold"/>
</dbReference>
<comment type="caution">
    <text evidence="2">The sequence shown here is derived from an EMBL/GenBank/DDBJ whole genome shotgun (WGS) entry which is preliminary data.</text>
</comment>
<gene>
    <name evidence="2" type="ORF">J7I42_12300</name>
</gene>
<dbReference type="PANTHER" id="PTHR37512">
    <property type="entry name" value="TRIFUNCTIONAL NAD BIOSYNTHESIS/REGULATOR PROTEIN NADR"/>
    <property type="match status" value="1"/>
</dbReference>
<dbReference type="InterPro" id="IPR027417">
    <property type="entry name" value="P-loop_NTPase"/>
</dbReference>
<dbReference type="EMBL" id="JAGHKO010000001">
    <property type="protein sequence ID" value="MBO9201051.1"/>
    <property type="molecule type" value="Genomic_DNA"/>
</dbReference>
<evidence type="ECO:0000313" key="3">
    <source>
        <dbReference type="Proteomes" id="UP000677244"/>
    </source>
</evidence>
<keyword evidence="3" id="KW-1185">Reference proteome</keyword>
<dbReference type="RefSeq" id="WP_209139082.1">
    <property type="nucleotide sequence ID" value="NZ_JAGHKO010000001.1"/>
</dbReference>
<name>A0ABS3YT14_9BACT</name>
<accession>A0ABS3YT14</accession>
<evidence type="ECO:0000259" key="1">
    <source>
        <dbReference type="Pfam" id="PF13521"/>
    </source>
</evidence>
<dbReference type="SUPFAM" id="SSF52374">
    <property type="entry name" value="Nucleotidylyl transferase"/>
    <property type="match status" value="1"/>
</dbReference>
<dbReference type="InterPro" id="IPR038727">
    <property type="entry name" value="NadR/Ttd14_AAA_dom"/>
</dbReference>
<dbReference type="PANTHER" id="PTHR37512:SF1">
    <property type="entry name" value="NADR_TTD14 AAA DOMAIN-CONTAINING PROTEIN"/>
    <property type="match status" value="1"/>
</dbReference>
<proteinExistence type="predicted"/>
<reference evidence="2 3" key="1">
    <citation type="submission" date="2021-03" db="EMBL/GenBank/DDBJ databases">
        <title>Assistant Professor.</title>
        <authorList>
            <person name="Huq M.A."/>
        </authorList>
    </citation>
    <scope>NUCLEOTIDE SEQUENCE [LARGE SCALE GENOMIC DNA]</scope>
    <source>
        <strain evidence="2 3">MAH-29</strain>
    </source>
</reference>
<dbReference type="InterPro" id="IPR004821">
    <property type="entry name" value="Cyt_trans-like"/>
</dbReference>
<protein>
    <submittedName>
        <fullName evidence="2">AAA family ATPase</fullName>
    </submittedName>
</protein>
<dbReference type="Gene3D" id="3.40.50.300">
    <property type="entry name" value="P-loop containing nucleotide triphosphate hydrolases"/>
    <property type="match status" value="1"/>
</dbReference>
<dbReference type="SUPFAM" id="SSF52540">
    <property type="entry name" value="P-loop containing nucleoside triphosphate hydrolases"/>
    <property type="match status" value="1"/>
</dbReference>
<dbReference type="Proteomes" id="UP000677244">
    <property type="component" value="Unassembled WGS sequence"/>
</dbReference>
<dbReference type="InterPro" id="IPR052735">
    <property type="entry name" value="NAD_biosynth-regulator"/>
</dbReference>
<dbReference type="Pfam" id="PF13521">
    <property type="entry name" value="AAA_28"/>
    <property type="match status" value="1"/>
</dbReference>
<feature type="domain" description="NadR/Ttd14 AAA" evidence="1">
    <location>
        <begin position="159"/>
        <end position="312"/>
    </location>
</feature>
<sequence length="331" mass="38079">MVKGFVFGKFLPFHKGHEAMISFALSKCDFLSVLVCASDKETVSGELRKGWIEKTFPAQRNMDVRVLDYKESELPNSSVSSTDVSRIWASLFKKLFPDYSLVVTSEQYGYYLAEFMEIQHLPFDIPKKLVPVSATHIRNDLLNNWQFVPDAVRRHLVLKVVVLGTESTGKTTLTEKLADYFKCNKVMEAGRDLIPDSNEFSINDLHLVAEEHAKRIDEAADGSSPLIIIDTDIHITRSYCHFSFEKELDVPAAIYHSNKAQLYLYLNNDVDYFQDGTRLSKEDRDRLDGFHRQELQRANIDLVEIKGNWEERFQLAIAHIKKLITLQYIHA</sequence>
<dbReference type="NCBIfam" id="TIGR00125">
    <property type="entry name" value="cyt_tran_rel"/>
    <property type="match status" value="1"/>
</dbReference>
<organism evidence="2 3">
    <name type="scientific">Niastella soli</name>
    <dbReference type="NCBI Taxonomy" id="2821487"/>
    <lineage>
        <taxon>Bacteria</taxon>
        <taxon>Pseudomonadati</taxon>
        <taxon>Bacteroidota</taxon>
        <taxon>Chitinophagia</taxon>
        <taxon>Chitinophagales</taxon>
        <taxon>Chitinophagaceae</taxon>
        <taxon>Niastella</taxon>
    </lineage>
</organism>
<dbReference type="Gene3D" id="3.40.50.620">
    <property type="entry name" value="HUPs"/>
    <property type="match status" value="1"/>
</dbReference>
<evidence type="ECO:0000313" key="2">
    <source>
        <dbReference type="EMBL" id="MBO9201051.1"/>
    </source>
</evidence>